<feature type="coiled-coil region" evidence="1">
    <location>
        <begin position="40"/>
        <end position="74"/>
    </location>
</feature>
<dbReference type="InterPro" id="IPR007060">
    <property type="entry name" value="FtsL/DivIC"/>
</dbReference>
<sequence>MAKKQRKIKRGPKGAYSIICVILVLFISITIKSVELNKKSMQYAKQTAKLEKQIEEAEQKKRELEAKEEYMKTDEYIKEIAKEKLNLVEKGEKVFKPTE</sequence>
<name>A0A9D9I0L7_9FIRM</name>
<feature type="transmembrane region" description="Helical" evidence="2">
    <location>
        <begin position="14"/>
        <end position="31"/>
    </location>
</feature>
<reference evidence="3" key="1">
    <citation type="submission" date="2020-10" db="EMBL/GenBank/DDBJ databases">
        <authorList>
            <person name="Gilroy R."/>
        </authorList>
    </citation>
    <scope>NUCLEOTIDE SEQUENCE</scope>
    <source>
        <strain evidence="3">E3-2379</strain>
    </source>
</reference>
<reference evidence="3" key="2">
    <citation type="journal article" date="2021" name="PeerJ">
        <title>Extensive microbial diversity within the chicken gut microbiome revealed by metagenomics and culture.</title>
        <authorList>
            <person name="Gilroy R."/>
            <person name="Ravi A."/>
            <person name="Getino M."/>
            <person name="Pursley I."/>
            <person name="Horton D.L."/>
            <person name="Alikhan N.F."/>
            <person name="Baker D."/>
            <person name="Gharbi K."/>
            <person name="Hall N."/>
            <person name="Watson M."/>
            <person name="Adriaenssens E.M."/>
            <person name="Foster-Nyarko E."/>
            <person name="Jarju S."/>
            <person name="Secka A."/>
            <person name="Antonio M."/>
            <person name="Oren A."/>
            <person name="Chaudhuri R.R."/>
            <person name="La Ragione R."/>
            <person name="Hildebrand F."/>
            <person name="Pallen M.J."/>
        </authorList>
    </citation>
    <scope>NUCLEOTIDE SEQUENCE</scope>
    <source>
        <strain evidence="3">E3-2379</strain>
    </source>
</reference>
<dbReference type="AlphaFoldDB" id="A0A9D9I0L7"/>
<accession>A0A9D9I0L7</accession>
<dbReference type="Pfam" id="PF04977">
    <property type="entry name" value="DivIC"/>
    <property type="match status" value="1"/>
</dbReference>
<keyword evidence="2" id="KW-0812">Transmembrane</keyword>
<keyword evidence="2" id="KW-0472">Membrane</keyword>
<organism evidence="3 4">
    <name type="scientific">Candidatus Scybalomonas excrementavium</name>
    <dbReference type="NCBI Taxonomy" id="2840943"/>
    <lineage>
        <taxon>Bacteria</taxon>
        <taxon>Bacillati</taxon>
        <taxon>Bacillota</taxon>
        <taxon>Clostridia</taxon>
        <taxon>Lachnospirales</taxon>
        <taxon>Lachnospiraceae</taxon>
        <taxon>Lachnospiraceae incertae sedis</taxon>
        <taxon>Candidatus Scybalomonas</taxon>
    </lineage>
</organism>
<evidence type="ECO:0000256" key="1">
    <source>
        <dbReference type="SAM" id="Coils"/>
    </source>
</evidence>
<evidence type="ECO:0000313" key="4">
    <source>
        <dbReference type="Proteomes" id="UP000823618"/>
    </source>
</evidence>
<dbReference type="EMBL" id="JADIML010000110">
    <property type="protein sequence ID" value="MBO8463059.1"/>
    <property type="molecule type" value="Genomic_DNA"/>
</dbReference>
<evidence type="ECO:0000313" key="3">
    <source>
        <dbReference type="EMBL" id="MBO8463059.1"/>
    </source>
</evidence>
<comment type="caution">
    <text evidence="3">The sequence shown here is derived from an EMBL/GenBank/DDBJ whole genome shotgun (WGS) entry which is preliminary data.</text>
</comment>
<evidence type="ECO:0000256" key="2">
    <source>
        <dbReference type="SAM" id="Phobius"/>
    </source>
</evidence>
<keyword evidence="1" id="KW-0175">Coiled coil</keyword>
<dbReference type="Proteomes" id="UP000823618">
    <property type="component" value="Unassembled WGS sequence"/>
</dbReference>
<proteinExistence type="predicted"/>
<keyword evidence="2" id="KW-1133">Transmembrane helix</keyword>
<protein>
    <submittedName>
        <fullName evidence="3">Septum formation initiator family protein</fullName>
    </submittedName>
</protein>
<gene>
    <name evidence="3" type="ORF">IAC13_03925</name>
</gene>